<feature type="domain" description="Metalloprotease TldD/E C-terminal" evidence="3">
    <location>
        <begin position="232"/>
        <end position="447"/>
    </location>
</feature>
<dbReference type="OrthoDB" id="9803618at2"/>
<dbReference type="Pfam" id="PF01523">
    <property type="entry name" value="PmbA_TldD_1st"/>
    <property type="match status" value="1"/>
</dbReference>
<dbReference type="InterPro" id="IPR047657">
    <property type="entry name" value="PmbA"/>
</dbReference>
<evidence type="ECO:0000256" key="1">
    <source>
        <dbReference type="ARBA" id="ARBA00005836"/>
    </source>
</evidence>
<evidence type="ECO:0000259" key="2">
    <source>
        <dbReference type="Pfam" id="PF01523"/>
    </source>
</evidence>
<proteinExistence type="inferred from homology"/>
<organism evidence="5 6">
    <name type="scientific">Pontixanthobacter aestiaquae</name>
    <dbReference type="NCBI Taxonomy" id="1509367"/>
    <lineage>
        <taxon>Bacteria</taxon>
        <taxon>Pseudomonadati</taxon>
        <taxon>Pseudomonadota</taxon>
        <taxon>Alphaproteobacteria</taxon>
        <taxon>Sphingomonadales</taxon>
        <taxon>Erythrobacteraceae</taxon>
        <taxon>Pontixanthobacter</taxon>
    </lineage>
</organism>
<dbReference type="RefSeq" id="WP_160612259.1">
    <property type="nucleotide sequence ID" value="NZ_JAUFQM010000001.1"/>
</dbReference>
<dbReference type="PANTHER" id="PTHR43421">
    <property type="entry name" value="METALLOPROTEASE PMBA"/>
    <property type="match status" value="1"/>
</dbReference>
<dbReference type="InterPro" id="IPR036059">
    <property type="entry name" value="TldD/PmbA_sf"/>
</dbReference>
<dbReference type="InterPro" id="IPR045570">
    <property type="entry name" value="Metalloprtase-TldD/E_cen_dom"/>
</dbReference>
<dbReference type="Pfam" id="PF19289">
    <property type="entry name" value="PmbA_TldD_3rd"/>
    <property type="match status" value="1"/>
</dbReference>
<protein>
    <submittedName>
        <fullName evidence="5">TldD/PmbA family protein</fullName>
    </submittedName>
</protein>
<dbReference type="PANTHER" id="PTHR43421:SF1">
    <property type="entry name" value="METALLOPROTEASE PMBA"/>
    <property type="match status" value="1"/>
</dbReference>
<dbReference type="Pfam" id="PF19290">
    <property type="entry name" value="PmbA_TldD_2nd"/>
    <property type="match status" value="1"/>
</dbReference>
<dbReference type="GO" id="GO:0008237">
    <property type="term" value="F:metallopeptidase activity"/>
    <property type="evidence" value="ECO:0007669"/>
    <property type="project" value="InterPro"/>
</dbReference>
<evidence type="ECO:0000313" key="6">
    <source>
        <dbReference type="Proteomes" id="UP000460290"/>
    </source>
</evidence>
<dbReference type="GO" id="GO:0006508">
    <property type="term" value="P:proteolysis"/>
    <property type="evidence" value="ECO:0007669"/>
    <property type="project" value="InterPro"/>
</dbReference>
<dbReference type="Proteomes" id="UP000460290">
    <property type="component" value="Unassembled WGS sequence"/>
</dbReference>
<evidence type="ECO:0000259" key="4">
    <source>
        <dbReference type="Pfam" id="PF19290"/>
    </source>
</evidence>
<dbReference type="GO" id="GO:0005829">
    <property type="term" value="C:cytosol"/>
    <property type="evidence" value="ECO:0007669"/>
    <property type="project" value="TreeGrafter"/>
</dbReference>
<comment type="caution">
    <text evidence="5">The sequence shown here is derived from an EMBL/GenBank/DDBJ whole genome shotgun (WGS) entry which is preliminary data.</text>
</comment>
<dbReference type="EMBL" id="WTYZ01000001">
    <property type="protein sequence ID" value="MXO81903.1"/>
    <property type="molecule type" value="Genomic_DNA"/>
</dbReference>
<comment type="similarity">
    <text evidence="1">Belongs to the peptidase U62 family.</text>
</comment>
<dbReference type="SUPFAM" id="SSF111283">
    <property type="entry name" value="Putative modulator of DNA gyrase, PmbA/TldD"/>
    <property type="match status" value="1"/>
</dbReference>
<evidence type="ECO:0000313" key="5">
    <source>
        <dbReference type="EMBL" id="MXO81903.1"/>
    </source>
</evidence>
<dbReference type="InterPro" id="IPR035068">
    <property type="entry name" value="TldD/PmbA_N"/>
</dbReference>
<dbReference type="AlphaFoldDB" id="A0A844Z542"/>
<keyword evidence="6" id="KW-1185">Reference proteome</keyword>
<accession>A0A844Z542</accession>
<feature type="domain" description="Metalloprotease TldD/E central" evidence="4">
    <location>
        <begin position="119"/>
        <end position="224"/>
    </location>
</feature>
<dbReference type="InterPro" id="IPR002510">
    <property type="entry name" value="Metalloprtase-TldD/E_N"/>
</dbReference>
<dbReference type="InterPro" id="IPR045569">
    <property type="entry name" value="Metalloprtase-TldD/E_C"/>
</dbReference>
<feature type="domain" description="Metalloprotease TldD/E N-terminal" evidence="2">
    <location>
        <begin position="32"/>
        <end position="90"/>
    </location>
</feature>
<gene>
    <name evidence="5" type="ORF">GRI35_00765</name>
</gene>
<sequence>MITSSEAQDRCARLIELAVKAGADAADAVTAASASESVTVRLGALEDVERSEGEEIGLRVFAGKRFATTSTSDFSASGLGDLAERAVAMARLAPEDPYAGLAPEHLLATGAPRDLDVCDPAEPTPSEIKARALEAEDAARAVEGVTNSNGASAGFSRSISALVTSHGFSAGYEATSHSLSVSMIAGEGEAMQRDYDYRVARHLSDLPAAQFIGANAGERSVARLNPGFLPSGPMLVVFDPRVGGTLVSHLLGAMSGMAIARRSSFLLDRLEDDLFAKPIRIMDDPHRLRGPRSRPFDGEGLPTAPRALVENGRLTGWLLNAASAKQLELTPTGHASRGSGGSPGVAASNVHLEAGAVTRDELIADIQDGVLVNELIGQGVNGITGDYSRGASGFRIKDGKISGPVSDFTIAGNLIDMFASLTAANDLEMYRAINVPTLRVDGMTIAGE</sequence>
<dbReference type="Gene3D" id="3.30.2290.10">
    <property type="entry name" value="PmbA/TldD superfamily"/>
    <property type="match status" value="1"/>
</dbReference>
<reference evidence="5 6" key="1">
    <citation type="submission" date="2019-12" db="EMBL/GenBank/DDBJ databases">
        <title>Genomic-based taxomic classification of the family Erythrobacteraceae.</title>
        <authorList>
            <person name="Xu L."/>
        </authorList>
    </citation>
    <scope>NUCLEOTIDE SEQUENCE [LARGE SCALE GENOMIC DNA]</scope>
    <source>
        <strain evidence="5 6">KCTC 42006</strain>
    </source>
</reference>
<evidence type="ECO:0000259" key="3">
    <source>
        <dbReference type="Pfam" id="PF19289"/>
    </source>
</evidence>
<name>A0A844Z542_9SPHN</name>